<dbReference type="EMBL" id="OV915080">
    <property type="protein sequence ID" value="CAH1706855.1"/>
    <property type="molecule type" value="Genomic_DNA"/>
</dbReference>
<evidence type="ECO:0000313" key="1">
    <source>
        <dbReference type="EMBL" id="CAH1706855.1"/>
    </source>
</evidence>
<gene>
    <name evidence="1" type="ORF">LDD865_1698</name>
</gene>
<dbReference type="Proteomes" id="UP001295440">
    <property type="component" value="Chromosome"/>
</dbReference>
<dbReference type="AlphaFoldDB" id="A0AAU9R7B8"/>
<organism evidence="1 2">
    <name type="scientific">Lactobacillus delbrueckii subsp. delbrueckii</name>
    <dbReference type="NCBI Taxonomy" id="83684"/>
    <lineage>
        <taxon>Bacteria</taxon>
        <taxon>Bacillati</taxon>
        <taxon>Bacillota</taxon>
        <taxon>Bacilli</taxon>
        <taxon>Lactobacillales</taxon>
        <taxon>Lactobacillaceae</taxon>
        <taxon>Lactobacillus</taxon>
    </lineage>
</organism>
<protein>
    <submittedName>
        <fullName evidence="1">Uncharacterized protein</fullName>
    </submittedName>
</protein>
<sequence length="115" mass="13634">MQFFYNLLIENHSEEVMCHLTGSSNLSCFFSSYFCVFFLHFQIYPPYYTVNFTLKKYKVNPCILILLEVYCGKQFLGGNKMKELHKLQMLAQKKVHSDVRRLTFYCKTNTISCVK</sequence>
<proteinExistence type="predicted"/>
<reference evidence="1" key="1">
    <citation type="submission" date="2022-02" db="EMBL/GenBank/DDBJ databases">
        <authorList>
            <person name="Deutsch MARIE S."/>
        </authorList>
    </citation>
    <scope>NUCLEOTIDE SEQUENCE</scope>
    <source>
        <strain evidence="1">CIRM-BIA865</strain>
    </source>
</reference>
<name>A0AAU9R7B8_9LACO</name>
<accession>A0AAU9R7B8</accession>
<evidence type="ECO:0000313" key="2">
    <source>
        <dbReference type="Proteomes" id="UP001295440"/>
    </source>
</evidence>